<gene>
    <name evidence="4" type="ORF">Zmor_023129</name>
</gene>
<dbReference type="InterPro" id="IPR003591">
    <property type="entry name" value="Leu-rich_rpt_typical-subtyp"/>
</dbReference>
<dbReference type="PANTHER" id="PTHR24369:SF213">
    <property type="entry name" value="INSULIN LIKE GROWTH FACTOR BINDING PROTEIN ACID LABILE SUBUNIT"/>
    <property type="match status" value="1"/>
</dbReference>
<keyword evidence="1" id="KW-0433">Leucine-rich repeat</keyword>
<dbReference type="SMART" id="SM00365">
    <property type="entry name" value="LRR_SD22"/>
    <property type="match status" value="3"/>
</dbReference>
<dbReference type="SMART" id="SM00364">
    <property type="entry name" value="LRR_BAC"/>
    <property type="match status" value="3"/>
</dbReference>
<dbReference type="Pfam" id="PF13306">
    <property type="entry name" value="LRR_5"/>
    <property type="match status" value="1"/>
</dbReference>
<dbReference type="GO" id="GO:0005886">
    <property type="term" value="C:plasma membrane"/>
    <property type="evidence" value="ECO:0007669"/>
    <property type="project" value="TreeGrafter"/>
</dbReference>
<dbReference type="EMBL" id="JALNTZ010000007">
    <property type="protein sequence ID" value="KAJ3645479.1"/>
    <property type="molecule type" value="Genomic_DNA"/>
</dbReference>
<dbReference type="Proteomes" id="UP001168821">
    <property type="component" value="Unassembled WGS sequence"/>
</dbReference>
<dbReference type="PROSITE" id="PS51450">
    <property type="entry name" value="LRR"/>
    <property type="match status" value="2"/>
</dbReference>
<dbReference type="PANTHER" id="PTHR24369">
    <property type="entry name" value="ANTIGEN BSP, PUTATIVE-RELATED"/>
    <property type="match status" value="1"/>
</dbReference>
<feature type="chain" id="PRO_5041364143" evidence="3">
    <location>
        <begin position="23"/>
        <end position="395"/>
    </location>
</feature>
<dbReference type="Pfam" id="PF12799">
    <property type="entry name" value="LRR_4"/>
    <property type="match status" value="1"/>
</dbReference>
<keyword evidence="2" id="KW-0677">Repeat</keyword>
<dbReference type="InterPro" id="IPR050541">
    <property type="entry name" value="LRR_TM_domain-containing"/>
</dbReference>
<proteinExistence type="predicted"/>
<dbReference type="InterPro" id="IPR026906">
    <property type="entry name" value="LRR_5"/>
</dbReference>
<name>A0AA38I2M9_9CUCU</name>
<dbReference type="Gene3D" id="3.80.10.10">
    <property type="entry name" value="Ribonuclease Inhibitor"/>
    <property type="match status" value="1"/>
</dbReference>
<dbReference type="SUPFAM" id="SSF52058">
    <property type="entry name" value="L domain-like"/>
    <property type="match status" value="1"/>
</dbReference>
<evidence type="ECO:0000256" key="1">
    <source>
        <dbReference type="ARBA" id="ARBA00022614"/>
    </source>
</evidence>
<comment type="caution">
    <text evidence="4">The sequence shown here is derived from an EMBL/GenBank/DDBJ whole genome shotgun (WGS) entry which is preliminary data.</text>
</comment>
<keyword evidence="5" id="KW-1185">Reference proteome</keyword>
<dbReference type="InterPro" id="IPR001611">
    <property type="entry name" value="Leu-rich_rpt"/>
</dbReference>
<evidence type="ECO:0000313" key="5">
    <source>
        <dbReference type="Proteomes" id="UP001168821"/>
    </source>
</evidence>
<dbReference type="InterPro" id="IPR032675">
    <property type="entry name" value="LRR_dom_sf"/>
</dbReference>
<reference evidence="4" key="1">
    <citation type="journal article" date="2023" name="G3 (Bethesda)">
        <title>Whole genome assemblies of Zophobas morio and Tenebrio molitor.</title>
        <authorList>
            <person name="Kaur S."/>
            <person name="Stinson S.A."/>
            <person name="diCenzo G.C."/>
        </authorList>
    </citation>
    <scope>NUCLEOTIDE SEQUENCE</scope>
    <source>
        <strain evidence="4">QUZm001</strain>
    </source>
</reference>
<dbReference type="SMART" id="SM00369">
    <property type="entry name" value="LRR_TYP"/>
    <property type="match status" value="6"/>
</dbReference>
<dbReference type="InterPro" id="IPR025875">
    <property type="entry name" value="Leu-rich_rpt_4"/>
</dbReference>
<evidence type="ECO:0000256" key="2">
    <source>
        <dbReference type="ARBA" id="ARBA00022737"/>
    </source>
</evidence>
<evidence type="ECO:0000313" key="4">
    <source>
        <dbReference type="EMBL" id="KAJ3645479.1"/>
    </source>
</evidence>
<accession>A0AA38I2M9</accession>
<feature type="signal peptide" evidence="3">
    <location>
        <begin position="1"/>
        <end position="22"/>
    </location>
</feature>
<protein>
    <submittedName>
        <fullName evidence="4">Uncharacterized protein</fullName>
    </submittedName>
</protein>
<evidence type="ECO:0000256" key="3">
    <source>
        <dbReference type="SAM" id="SignalP"/>
    </source>
</evidence>
<dbReference type="AlphaFoldDB" id="A0AA38I2M9"/>
<organism evidence="4 5">
    <name type="scientific">Zophobas morio</name>
    <dbReference type="NCBI Taxonomy" id="2755281"/>
    <lineage>
        <taxon>Eukaryota</taxon>
        <taxon>Metazoa</taxon>
        <taxon>Ecdysozoa</taxon>
        <taxon>Arthropoda</taxon>
        <taxon>Hexapoda</taxon>
        <taxon>Insecta</taxon>
        <taxon>Pterygota</taxon>
        <taxon>Neoptera</taxon>
        <taxon>Endopterygota</taxon>
        <taxon>Coleoptera</taxon>
        <taxon>Polyphaga</taxon>
        <taxon>Cucujiformia</taxon>
        <taxon>Tenebrionidae</taxon>
        <taxon>Zophobas</taxon>
    </lineage>
</organism>
<keyword evidence="3" id="KW-0732">Signal</keyword>
<sequence>MFLFQVSLLALLCFINIELINSSCQNSFVVICDNLSDVPYNPKRKTWSELLIQQKDYNDDKPRYTLTSLQLNRDLSNLKWLIIIQQLSQIQKNAFTYCKNLQQLILYGNNLPTIKKQTFVGFRNLLKLALENNNIDHLEKNAFVLSTIEVLDLSYNQIQLLPTDLFKKCKITTLKITNNRLWNVELYSLPRDLKNLHLDGNSLNSLPQEINNLKQLEELTVSNNKLDNVPNLDQLTSLKKLDLSFNGIQTVSSEFNSLRNLKYLDLSSNKIEKFIFTTPFIQNIKDQFFLLLAHNKLRNLDLRRIQNTEITTTLFGNPWNCKCMDAIFQLIRNHNITTTACDSRIFAAGKNPYCIVDDNPSCSEEKIPNYVLDNFVKACNDSICDIFNDIDIFVK</sequence>